<feature type="transmembrane region" description="Helical" evidence="1">
    <location>
        <begin position="311"/>
        <end position="328"/>
    </location>
</feature>
<gene>
    <name evidence="2" type="ORF">DEA8626_03675</name>
</gene>
<reference evidence="2 3" key="1">
    <citation type="submission" date="2018-03" db="EMBL/GenBank/DDBJ databases">
        <authorList>
            <person name="Keele B.F."/>
        </authorList>
    </citation>
    <scope>NUCLEOTIDE SEQUENCE [LARGE SCALE GENOMIC DNA]</scope>
    <source>
        <strain evidence="2 3">CECT 8626</strain>
    </source>
</reference>
<feature type="transmembrane region" description="Helical" evidence="1">
    <location>
        <begin position="59"/>
        <end position="77"/>
    </location>
</feature>
<protein>
    <recommendedName>
        <fullName evidence="4">DUF2029 domain-containing protein</fullName>
    </recommendedName>
</protein>
<feature type="transmembrane region" description="Helical" evidence="1">
    <location>
        <begin position="172"/>
        <end position="200"/>
    </location>
</feature>
<evidence type="ECO:0000313" key="2">
    <source>
        <dbReference type="EMBL" id="SPH24624.1"/>
    </source>
</evidence>
<dbReference type="RefSeq" id="WP_146188903.1">
    <property type="nucleotide sequence ID" value="NZ_OMOQ01000003.1"/>
</dbReference>
<name>A0A2R8BMI8_9RHOB</name>
<sequence length="540" mass="58292">MSRQHTLLLMAFLGLLIVVMGGAPILKGGFYIGKHEGDTMHLAELVLRMADGQWPHLDFMTPIGVLALAPISVFVKAGAGLGHAIFYAQMLVAALLLLPVLRVAASRLTGLWPFLYGGFVMLLCLALVHGEAQSAISISMHYNRWAWAVAYVIIPLAVLAPVGAPRPWLDGALIGLGLAALVLMKVTYFVAFAPGILVALLARKQGLAILAAILSGLAVAAVVTVLAGTEFWLAYLKDLLTVATGDSRQAPGDSFTNVIAAPLYMGGSLTLIAAVIFLRQAGRAVEGLALLVLMPGFFYVAYQNFGNDPQWLYLVALLVFVLMPGPGVQNGFGWDLRDALRITGILALAFGGPSAINLAFSPWRHLAAETEDTVPLLTRLPAHDDVLTTEPRAYTANLARPYDLPGDPYERYRPFTERADAAFLNGEELPECQVEGAIGGWFELVTEDLEVAGFGGAALMGTDLYSAYWMFGDFKNVRGAAPWYYGGIPGVENADYLVVPLCPMALRLRNAMMTSLEEDGWTLDEKRRTELYILVAPSRP</sequence>
<feature type="transmembrane region" description="Helical" evidence="1">
    <location>
        <begin position="285"/>
        <end position="305"/>
    </location>
</feature>
<feature type="transmembrane region" description="Helical" evidence="1">
    <location>
        <begin position="255"/>
        <end position="278"/>
    </location>
</feature>
<evidence type="ECO:0000256" key="1">
    <source>
        <dbReference type="SAM" id="Phobius"/>
    </source>
</evidence>
<proteinExistence type="predicted"/>
<evidence type="ECO:0008006" key="4">
    <source>
        <dbReference type="Google" id="ProtNLM"/>
    </source>
</evidence>
<dbReference type="AlphaFoldDB" id="A0A2R8BMI8"/>
<keyword evidence="3" id="KW-1185">Reference proteome</keyword>
<feature type="transmembrane region" description="Helical" evidence="1">
    <location>
        <begin position="84"/>
        <end position="105"/>
    </location>
</feature>
<keyword evidence="1" id="KW-0472">Membrane</keyword>
<accession>A0A2R8BMI8</accession>
<dbReference type="EMBL" id="OMOQ01000003">
    <property type="protein sequence ID" value="SPH24624.1"/>
    <property type="molecule type" value="Genomic_DNA"/>
</dbReference>
<feature type="transmembrane region" description="Helical" evidence="1">
    <location>
        <begin position="340"/>
        <end position="360"/>
    </location>
</feature>
<keyword evidence="1" id="KW-1133">Transmembrane helix</keyword>
<feature type="transmembrane region" description="Helical" evidence="1">
    <location>
        <begin position="111"/>
        <end position="130"/>
    </location>
</feature>
<dbReference type="OrthoDB" id="7993201at2"/>
<feature type="transmembrane region" description="Helical" evidence="1">
    <location>
        <begin position="142"/>
        <end position="160"/>
    </location>
</feature>
<dbReference type="Proteomes" id="UP000244924">
    <property type="component" value="Unassembled WGS sequence"/>
</dbReference>
<feature type="transmembrane region" description="Helical" evidence="1">
    <location>
        <begin position="207"/>
        <end position="235"/>
    </location>
</feature>
<keyword evidence="1" id="KW-0812">Transmembrane</keyword>
<organism evidence="2 3">
    <name type="scientific">Albidovulum aquaemixtae</name>
    <dbReference type="NCBI Taxonomy" id="1542388"/>
    <lineage>
        <taxon>Bacteria</taxon>
        <taxon>Pseudomonadati</taxon>
        <taxon>Pseudomonadota</taxon>
        <taxon>Alphaproteobacteria</taxon>
        <taxon>Rhodobacterales</taxon>
        <taxon>Paracoccaceae</taxon>
        <taxon>Albidovulum</taxon>
    </lineage>
</organism>
<evidence type="ECO:0000313" key="3">
    <source>
        <dbReference type="Proteomes" id="UP000244924"/>
    </source>
</evidence>